<dbReference type="AlphaFoldDB" id="A0AAN7J363"/>
<dbReference type="PANTHER" id="PTHR33116">
    <property type="entry name" value="REVERSE TRANSCRIPTASE ZINC-BINDING DOMAIN-CONTAINING PROTEIN-RELATED-RELATED"/>
    <property type="match status" value="1"/>
</dbReference>
<name>A0AAN7J363_QUERU</name>
<feature type="domain" description="Reverse transcriptase zinc-binding" evidence="1">
    <location>
        <begin position="231"/>
        <end position="303"/>
    </location>
</feature>
<protein>
    <recommendedName>
        <fullName evidence="1">Reverse transcriptase zinc-binding domain-containing protein</fullName>
    </recommendedName>
</protein>
<comment type="caution">
    <text evidence="2">The sequence shown here is derived from an EMBL/GenBank/DDBJ whole genome shotgun (WGS) entry which is preliminary data.</text>
</comment>
<gene>
    <name evidence="2" type="ORF">RGQ29_014492</name>
</gene>
<reference evidence="2 3" key="1">
    <citation type="journal article" date="2023" name="G3 (Bethesda)">
        <title>A haplotype-resolved chromosome-scale genome for Quercus rubra L. provides insights into the genetics of adaptive traits for red oak species.</title>
        <authorList>
            <person name="Kapoor B."/>
            <person name="Jenkins J."/>
            <person name="Schmutz J."/>
            <person name="Zhebentyayeva T."/>
            <person name="Kuelheim C."/>
            <person name="Coggeshall M."/>
            <person name="Heim C."/>
            <person name="Lasky J.R."/>
            <person name="Leites L."/>
            <person name="Islam-Faridi N."/>
            <person name="Romero-Severson J."/>
            <person name="DeLeo V.L."/>
            <person name="Lucas S.M."/>
            <person name="Lazic D."/>
            <person name="Gailing O."/>
            <person name="Carlson J."/>
            <person name="Staton M."/>
        </authorList>
    </citation>
    <scope>NUCLEOTIDE SEQUENCE [LARGE SCALE GENOMIC DNA]</scope>
    <source>
        <strain evidence="2">Pseudo-F2</strain>
    </source>
</reference>
<dbReference type="Pfam" id="PF13966">
    <property type="entry name" value="zf-RVT"/>
    <property type="match status" value="1"/>
</dbReference>
<evidence type="ECO:0000313" key="2">
    <source>
        <dbReference type="EMBL" id="KAK4596470.1"/>
    </source>
</evidence>
<dbReference type="PANTHER" id="PTHR33116:SF86">
    <property type="entry name" value="REVERSE TRANSCRIPTASE DOMAIN-CONTAINING PROTEIN"/>
    <property type="match status" value="1"/>
</dbReference>
<sequence length="304" mass="35224">MSVFKLPHSLCDELAGMIRRFWWDQKEGKNKMAWLSWDKMCVPKEEGGLGFQDLKAFNLALLAKQSWRLQMNNNSLVHRVLKARYFPNTDFLHAELGTKPSFAWRSILAAQTVVQSGYHWQVGDGKSIGVWTDHWLPRPSTFRVLTPPTLLPVNTTMDSLMDQESGEWNLNLINQVFFHEDATSILSIPLSRHKPKDRMIWAFTPRGRFTINSAYKVARTITQLPTSAETSQSNKQARFWCHIWNLHIPNKIKNFMWKACNNILPIKANLYHRQVIDDPTCEACTLELKTVGHLFWECNVAKEL</sequence>
<dbReference type="EMBL" id="JAXUIC010000003">
    <property type="protein sequence ID" value="KAK4596470.1"/>
    <property type="molecule type" value="Genomic_DNA"/>
</dbReference>
<proteinExistence type="predicted"/>
<keyword evidence="3" id="KW-1185">Reference proteome</keyword>
<evidence type="ECO:0000313" key="3">
    <source>
        <dbReference type="Proteomes" id="UP001324115"/>
    </source>
</evidence>
<dbReference type="Proteomes" id="UP001324115">
    <property type="component" value="Unassembled WGS sequence"/>
</dbReference>
<dbReference type="InterPro" id="IPR026960">
    <property type="entry name" value="RVT-Znf"/>
</dbReference>
<accession>A0AAN7J363</accession>
<evidence type="ECO:0000259" key="1">
    <source>
        <dbReference type="Pfam" id="PF13966"/>
    </source>
</evidence>
<organism evidence="2 3">
    <name type="scientific">Quercus rubra</name>
    <name type="common">Northern red oak</name>
    <name type="synonym">Quercus borealis</name>
    <dbReference type="NCBI Taxonomy" id="3512"/>
    <lineage>
        <taxon>Eukaryota</taxon>
        <taxon>Viridiplantae</taxon>
        <taxon>Streptophyta</taxon>
        <taxon>Embryophyta</taxon>
        <taxon>Tracheophyta</taxon>
        <taxon>Spermatophyta</taxon>
        <taxon>Magnoliopsida</taxon>
        <taxon>eudicotyledons</taxon>
        <taxon>Gunneridae</taxon>
        <taxon>Pentapetalae</taxon>
        <taxon>rosids</taxon>
        <taxon>fabids</taxon>
        <taxon>Fagales</taxon>
        <taxon>Fagaceae</taxon>
        <taxon>Quercus</taxon>
    </lineage>
</organism>